<dbReference type="RefSeq" id="WP_128211100.1">
    <property type="nucleotide sequence ID" value="NZ_CP025746.1"/>
</dbReference>
<evidence type="ECO:0000313" key="2">
    <source>
        <dbReference type="Proteomes" id="UP000286268"/>
    </source>
</evidence>
<gene>
    <name evidence="1" type="ORF">C1I91_02640</name>
</gene>
<dbReference type="AlphaFoldDB" id="A0A410DNL5"/>
<evidence type="ECO:0000313" key="1">
    <source>
        <dbReference type="EMBL" id="QAA30650.1"/>
    </source>
</evidence>
<dbReference type="KEGG" id="cmah:C1I91_02640"/>
<name>A0A410DNL5_9CLOT</name>
<protein>
    <submittedName>
        <fullName evidence="1">Uncharacterized protein</fullName>
    </submittedName>
</protein>
<organism evidence="1 2">
    <name type="scientific">Clostridium manihotivorum</name>
    <dbReference type="NCBI Taxonomy" id="2320868"/>
    <lineage>
        <taxon>Bacteria</taxon>
        <taxon>Bacillati</taxon>
        <taxon>Bacillota</taxon>
        <taxon>Clostridia</taxon>
        <taxon>Eubacteriales</taxon>
        <taxon>Clostridiaceae</taxon>
        <taxon>Clostridium</taxon>
    </lineage>
</organism>
<dbReference type="OrthoDB" id="1918563at2"/>
<proteinExistence type="predicted"/>
<accession>A0A410DNL5</accession>
<reference evidence="1 2" key="1">
    <citation type="submission" date="2018-01" db="EMBL/GenBank/DDBJ databases">
        <title>Genome Sequencing and Assembly of Anaerobacter polyendosporus strain CT4.</title>
        <authorList>
            <person name="Tachaapaikoon C."/>
            <person name="Sutheeworapong S."/>
            <person name="Jenjaroenpun P."/>
            <person name="Wongsurawat T."/>
            <person name="Nookeaw I."/>
            <person name="Cheawchanlertfa P."/>
            <person name="Kosugi A."/>
            <person name="Cheevadhanarak S."/>
            <person name="Ratanakhanokchai K."/>
        </authorList>
    </citation>
    <scope>NUCLEOTIDE SEQUENCE [LARGE SCALE GENOMIC DNA]</scope>
    <source>
        <strain evidence="1 2">CT4</strain>
    </source>
</reference>
<dbReference type="Proteomes" id="UP000286268">
    <property type="component" value="Chromosome"/>
</dbReference>
<sequence length="122" mass="13669">MDLKDIISDIMDNISDNSDIKGITDSFKKYKQMAQYGSERYRPYVPPIVKPESVEASAEPAVEVSKGATEVIIEEQAIDKNGFGLEGIAQEITPLKLQQAIILSELINKPVCKRKRNGFRRV</sequence>
<dbReference type="EMBL" id="CP025746">
    <property type="protein sequence ID" value="QAA30650.1"/>
    <property type="molecule type" value="Genomic_DNA"/>
</dbReference>
<keyword evidence="2" id="KW-1185">Reference proteome</keyword>